<sequence length="99" mass="11196">MTSASVLEHRLMRLCPNVIFYEPLNIDEKFIFILHRLLTTLSFLAGNGSVEVLYVEICKTTHIPTLHLMLPSCISNEVLNSLFDETQLLLNLAAVHDIS</sequence>
<proteinExistence type="predicted"/>
<organism evidence="1 2">
    <name type="scientific">Pseudobowmanella zhangzhouensis</name>
    <dbReference type="NCBI Taxonomy" id="1537679"/>
    <lineage>
        <taxon>Bacteria</taxon>
        <taxon>Pseudomonadati</taxon>
        <taxon>Pseudomonadota</taxon>
        <taxon>Gammaproteobacteria</taxon>
        <taxon>Alteromonadales</taxon>
        <taxon>Alteromonadaceae</taxon>
    </lineage>
</organism>
<dbReference type="RefSeq" id="WP_131257694.1">
    <property type="nucleotide sequence ID" value="NZ_JBHSUS010000001.1"/>
</dbReference>
<protein>
    <submittedName>
        <fullName evidence="1">Uncharacterized protein</fullName>
    </submittedName>
</protein>
<evidence type="ECO:0000313" key="1">
    <source>
        <dbReference type="EMBL" id="MFC6441550.1"/>
    </source>
</evidence>
<evidence type="ECO:0000313" key="2">
    <source>
        <dbReference type="Proteomes" id="UP001596364"/>
    </source>
</evidence>
<accession>A0ABW1XQK7</accession>
<keyword evidence="2" id="KW-1185">Reference proteome</keyword>
<reference evidence="2" key="1">
    <citation type="journal article" date="2019" name="Int. J. Syst. Evol. Microbiol.">
        <title>The Global Catalogue of Microorganisms (GCM) 10K type strain sequencing project: providing services to taxonomists for standard genome sequencing and annotation.</title>
        <authorList>
            <consortium name="The Broad Institute Genomics Platform"/>
            <consortium name="The Broad Institute Genome Sequencing Center for Infectious Disease"/>
            <person name="Wu L."/>
            <person name="Ma J."/>
        </authorList>
    </citation>
    <scope>NUCLEOTIDE SEQUENCE [LARGE SCALE GENOMIC DNA]</scope>
    <source>
        <strain evidence="2">CGMCC 1.16031</strain>
    </source>
</reference>
<dbReference type="EMBL" id="JBHSUS010000001">
    <property type="protein sequence ID" value="MFC6441550.1"/>
    <property type="molecule type" value="Genomic_DNA"/>
</dbReference>
<gene>
    <name evidence="1" type="ORF">ACFP85_15460</name>
</gene>
<dbReference type="Proteomes" id="UP001596364">
    <property type="component" value="Unassembled WGS sequence"/>
</dbReference>
<name>A0ABW1XQK7_9ALTE</name>
<comment type="caution">
    <text evidence="1">The sequence shown here is derived from an EMBL/GenBank/DDBJ whole genome shotgun (WGS) entry which is preliminary data.</text>
</comment>